<sequence>MPLLTTLLVLIVCARLLGQVFSRFNQPAIIGEMVAGVILGPSLLNFITPTPALSGISELAVFLIVLSAGLEMNFKEVIDSMRGKGIVIALLGFLLPLTGGILVGVAFGLDVSRTIFLGLCVSITALPVTVSILQSFKLLDSDIARYSVATAIFNDIAALLVLGVILNLPEQKSYQAVSFAIFHASWKLILLILLILSVSLIIKKVIDKGVNLHLWSEKLVALIGNEALFGILLLFVLLFGSVSAALGFHFVIGAFFGALLIDRNFFLPARYQELELTLGSITGGFLAPVFFAYLGLEFKVQIIESFWFVAVVLLVSIATKILAGWLGGRLIGLPKSDALGIGFILNGRGVMELVIASIAYERGFIGQDLFSVLILMGVVTTLITPLMFRKWIMPQIEARASTLSSTSSSGH</sequence>
<evidence type="ECO:0000256" key="3">
    <source>
        <dbReference type="ARBA" id="ARBA00022449"/>
    </source>
</evidence>
<dbReference type="InterPro" id="IPR038770">
    <property type="entry name" value="Na+/solute_symporter_sf"/>
</dbReference>
<evidence type="ECO:0000256" key="6">
    <source>
        <dbReference type="ARBA" id="ARBA00023053"/>
    </source>
</evidence>
<keyword evidence="6" id="KW-0915">Sodium</keyword>
<evidence type="ECO:0000256" key="10">
    <source>
        <dbReference type="SAM" id="Phobius"/>
    </source>
</evidence>
<keyword evidence="13" id="KW-1185">Reference proteome</keyword>
<feature type="domain" description="Cation/H+ exchanger transmembrane" evidence="11">
    <location>
        <begin position="12"/>
        <end position="388"/>
    </location>
</feature>
<evidence type="ECO:0000256" key="9">
    <source>
        <dbReference type="ARBA" id="ARBA00023201"/>
    </source>
</evidence>
<evidence type="ECO:0000256" key="1">
    <source>
        <dbReference type="ARBA" id="ARBA00004141"/>
    </source>
</evidence>
<feature type="transmembrane region" description="Helical" evidence="10">
    <location>
        <begin position="245"/>
        <end position="262"/>
    </location>
</feature>
<feature type="transmembrane region" description="Helical" evidence="10">
    <location>
        <begin position="115"/>
        <end position="136"/>
    </location>
</feature>
<dbReference type="InterPro" id="IPR006153">
    <property type="entry name" value="Cation/H_exchanger_TM"/>
</dbReference>
<organism evidence="12 13">
    <name type="scientific">Methylophilus luteus</name>
    <dbReference type="NCBI Taxonomy" id="640108"/>
    <lineage>
        <taxon>Bacteria</taxon>
        <taxon>Pseudomonadati</taxon>
        <taxon>Pseudomonadota</taxon>
        <taxon>Betaproteobacteria</taxon>
        <taxon>Nitrosomonadales</taxon>
        <taxon>Methylophilaceae</taxon>
        <taxon>Methylophilus</taxon>
    </lineage>
</organism>
<evidence type="ECO:0000256" key="2">
    <source>
        <dbReference type="ARBA" id="ARBA00022448"/>
    </source>
</evidence>
<gene>
    <name evidence="12" type="ORF">ACFQ1Z_05090</name>
</gene>
<evidence type="ECO:0000259" key="11">
    <source>
        <dbReference type="Pfam" id="PF00999"/>
    </source>
</evidence>
<evidence type="ECO:0000313" key="12">
    <source>
        <dbReference type="EMBL" id="MFD0912914.1"/>
    </source>
</evidence>
<keyword evidence="2" id="KW-0813">Transport</keyword>
<feature type="transmembrane region" description="Helical" evidence="10">
    <location>
        <begin position="274"/>
        <end position="294"/>
    </location>
</feature>
<feature type="transmembrane region" description="Helical" evidence="10">
    <location>
        <begin position="86"/>
        <end position="109"/>
    </location>
</feature>
<dbReference type="Pfam" id="PF00999">
    <property type="entry name" value="Na_H_Exchanger"/>
    <property type="match status" value="1"/>
</dbReference>
<dbReference type="Gene3D" id="1.20.1530.20">
    <property type="match status" value="1"/>
</dbReference>
<dbReference type="RefSeq" id="WP_379056117.1">
    <property type="nucleotide sequence ID" value="NZ_JBHTKB010000001.1"/>
</dbReference>
<comment type="subcellular location">
    <subcellularLocation>
        <location evidence="1">Membrane</location>
        <topology evidence="1">Multi-pass membrane protein</topology>
    </subcellularLocation>
</comment>
<evidence type="ECO:0000256" key="5">
    <source>
        <dbReference type="ARBA" id="ARBA00022989"/>
    </source>
</evidence>
<reference evidence="13" key="1">
    <citation type="journal article" date="2019" name="Int. J. Syst. Evol. Microbiol.">
        <title>The Global Catalogue of Microorganisms (GCM) 10K type strain sequencing project: providing services to taxonomists for standard genome sequencing and annotation.</title>
        <authorList>
            <consortium name="The Broad Institute Genomics Platform"/>
            <consortium name="The Broad Institute Genome Sequencing Center for Infectious Disease"/>
            <person name="Wu L."/>
            <person name="Ma J."/>
        </authorList>
    </citation>
    <scope>NUCLEOTIDE SEQUENCE [LARGE SCALE GENOMIC DNA]</scope>
    <source>
        <strain evidence="13">CCUG 58412</strain>
    </source>
</reference>
<evidence type="ECO:0000256" key="4">
    <source>
        <dbReference type="ARBA" id="ARBA00022692"/>
    </source>
</evidence>
<dbReference type="PANTHER" id="PTHR43562:SF3">
    <property type="entry name" value="SODIUM ION_PROTON EXCHANGER (EUROFUNG)"/>
    <property type="match status" value="1"/>
</dbReference>
<protein>
    <submittedName>
        <fullName evidence="12">Cation:proton antiporter</fullName>
    </submittedName>
</protein>
<dbReference type="Proteomes" id="UP001597128">
    <property type="component" value="Unassembled WGS sequence"/>
</dbReference>
<feature type="transmembrane region" description="Helical" evidence="10">
    <location>
        <begin position="174"/>
        <end position="198"/>
    </location>
</feature>
<comment type="caution">
    <text evidence="12">The sequence shown here is derived from an EMBL/GenBank/DDBJ whole genome shotgun (WGS) entry which is preliminary data.</text>
</comment>
<keyword evidence="3" id="KW-0050">Antiport</keyword>
<feature type="transmembrane region" description="Helical" evidence="10">
    <location>
        <begin position="338"/>
        <end position="358"/>
    </location>
</feature>
<feature type="transmembrane region" description="Helical" evidence="10">
    <location>
        <begin position="148"/>
        <end position="168"/>
    </location>
</feature>
<evidence type="ECO:0000256" key="7">
    <source>
        <dbReference type="ARBA" id="ARBA00023065"/>
    </source>
</evidence>
<feature type="transmembrane region" description="Helical" evidence="10">
    <location>
        <begin position="52"/>
        <end position="74"/>
    </location>
</feature>
<keyword evidence="4 10" id="KW-0812">Transmembrane</keyword>
<keyword evidence="7" id="KW-0406">Ion transport</keyword>
<keyword evidence="8 10" id="KW-0472">Membrane</keyword>
<name>A0ABW3F820_9PROT</name>
<dbReference type="EMBL" id="JBHTKB010000001">
    <property type="protein sequence ID" value="MFD0912914.1"/>
    <property type="molecule type" value="Genomic_DNA"/>
</dbReference>
<feature type="transmembrane region" description="Helical" evidence="10">
    <location>
        <begin position="306"/>
        <end position="326"/>
    </location>
</feature>
<feature type="transmembrane region" description="Helical" evidence="10">
    <location>
        <begin position="370"/>
        <end position="388"/>
    </location>
</feature>
<accession>A0ABW3F820</accession>
<keyword evidence="9" id="KW-0739">Sodium transport</keyword>
<evidence type="ECO:0000313" key="13">
    <source>
        <dbReference type="Proteomes" id="UP001597128"/>
    </source>
</evidence>
<evidence type="ECO:0000256" key="8">
    <source>
        <dbReference type="ARBA" id="ARBA00023136"/>
    </source>
</evidence>
<keyword evidence="5 10" id="KW-1133">Transmembrane helix</keyword>
<proteinExistence type="predicted"/>
<dbReference type="PANTHER" id="PTHR43562">
    <property type="entry name" value="NAPA-TYPE SODIUM/HYDROGEN ANTIPORTER"/>
    <property type="match status" value="1"/>
</dbReference>
<feature type="transmembrane region" description="Helical" evidence="10">
    <location>
        <begin position="219"/>
        <end position="239"/>
    </location>
</feature>